<proteinExistence type="predicted"/>
<dbReference type="EMBL" id="JBCGCU010000001">
    <property type="protein sequence ID" value="MEM0513936.1"/>
    <property type="molecule type" value="Genomic_DNA"/>
</dbReference>
<organism evidence="3 4">
    <name type="scientific">Pseudoalteromonas qingdaonensis</name>
    <dbReference type="NCBI Taxonomy" id="3131913"/>
    <lineage>
        <taxon>Bacteria</taxon>
        <taxon>Pseudomonadati</taxon>
        <taxon>Pseudomonadota</taxon>
        <taxon>Gammaproteobacteria</taxon>
        <taxon>Alteromonadales</taxon>
        <taxon>Pseudoalteromonadaceae</taxon>
        <taxon>Pseudoalteromonas</taxon>
    </lineage>
</organism>
<name>A0ABU9MUE3_9GAMM</name>
<comment type="caution">
    <text evidence="3">The sequence shown here is derived from an EMBL/GenBank/DDBJ whole genome shotgun (WGS) entry which is preliminary data.</text>
</comment>
<gene>
    <name evidence="3" type="ORF">WCN91_00540</name>
</gene>
<feature type="region of interest" description="Disordered" evidence="1">
    <location>
        <begin position="1"/>
        <end position="33"/>
    </location>
</feature>
<feature type="domain" description="Virulence-associated protein E-like" evidence="2">
    <location>
        <begin position="117"/>
        <end position="351"/>
    </location>
</feature>
<dbReference type="Pfam" id="PF05272">
    <property type="entry name" value="VapE-like_dom"/>
    <property type="match status" value="1"/>
</dbReference>
<evidence type="ECO:0000313" key="3">
    <source>
        <dbReference type="EMBL" id="MEM0513936.1"/>
    </source>
</evidence>
<feature type="compositionally biased region" description="Basic and acidic residues" evidence="1">
    <location>
        <begin position="1"/>
        <end position="23"/>
    </location>
</feature>
<dbReference type="RefSeq" id="WP_342675485.1">
    <property type="nucleotide sequence ID" value="NZ_JBCGCU010000001.1"/>
</dbReference>
<keyword evidence="4" id="KW-1185">Reference proteome</keyword>
<sequence length="432" mass="49235">MTVLSPDKKFDVQIPESTKKEGPDFEDINSEGKPLNTNTNLEALVKYLGFEIRFNMMTFEPELYCSTTHAPLNWSPEEIVSELISQSERHGLSKTAERYHFIALAQSNKYHPVADWLDSGQWDGEKRVEKVLACLNALNEEYAMTVMKRWLVGAVASLYEPNFSSKLVPVLHGDQCFRKTAFLSRLCNIFANAFLEGAELNPDNKDSVLSCMRAWLTELGELERTNKNSQGSLKAFITKMIDTVRPPYAKRDIKKPRQSHLIATVNGLGFLKDDTGSSRFCVIEMGSPADMDTLNKILGWQYNPTGALRLLEPELLRQFWLEVKHMYQSGYGWNLTDQERALAAKINDEYQDKGSWYDYILGAYLSTDNDKYFDEWRNAASLVDTDPKLQAVNTRVIGKALAQLHKEGFLEVETRRGGAKFYRKPLTSFGFK</sequence>
<evidence type="ECO:0000313" key="4">
    <source>
        <dbReference type="Proteomes" id="UP001447008"/>
    </source>
</evidence>
<dbReference type="Proteomes" id="UP001447008">
    <property type="component" value="Unassembled WGS sequence"/>
</dbReference>
<dbReference type="PANTHER" id="PTHR34985:SF1">
    <property type="entry name" value="SLR0554 PROTEIN"/>
    <property type="match status" value="1"/>
</dbReference>
<protein>
    <submittedName>
        <fullName evidence="3">VapE domain-containing protein</fullName>
    </submittedName>
</protein>
<evidence type="ECO:0000256" key="1">
    <source>
        <dbReference type="SAM" id="MobiDB-lite"/>
    </source>
</evidence>
<reference evidence="3 4" key="1">
    <citation type="submission" date="2024-03" db="EMBL/GenBank/DDBJ databases">
        <title>Pseudoalteromonas qingdaonensis sp. nov., isolated from the intestines of marine benthic organisms.</title>
        <authorList>
            <person name="Lin X."/>
            <person name="Fang S."/>
            <person name="Hu X."/>
        </authorList>
    </citation>
    <scope>NUCLEOTIDE SEQUENCE [LARGE SCALE GENOMIC DNA]</scope>
    <source>
        <strain evidence="3 4">YIC-827</strain>
    </source>
</reference>
<accession>A0ABU9MUE3</accession>
<dbReference type="PANTHER" id="PTHR34985">
    <property type="entry name" value="SLR0554 PROTEIN"/>
    <property type="match status" value="1"/>
</dbReference>
<evidence type="ECO:0000259" key="2">
    <source>
        <dbReference type="Pfam" id="PF05272"/>
    </source>
</evidence>
<dbReference type="InterPro" id="IPR007936">
    <property type="entry name" value="VapE-like_dom"/>
</dbReference>